<accession>A0A3D9YUX0</accession>
<dbReference type="RefSeq" id="WP_115836858.1">
    <property type="nucleotide sequence ID" value="NZ_CP025086.1"/>
</dbReference>
<keyword evidence="4" id="KW-1185">Reference proteome</keyword>
<comment type="caution">
    <text evidence="3">The sequence shown here is derived from an EMBL/GenBank/DDBJ whole genome shotgun (WGS) entry which is preliminary data.</text>
</comment>
<reference evidence="3 4" key="1">
    <citation type="submission" date="2018-08" db="EMBL/GenBank/DDBJ databases">
        <title>Genomic Encyclopedia of Type Strains, Phase IV (KMG-IV): sequencing the most valuable type-strain genomes for metagenomic binning, comparative biology and taxonomic classification.</title>
        <authorList>
            <person name="Goeker M."/>
        </authorList>
    </citation>
    <scope>NUCLEOTIDE SEQUENCE [LARGE SCALE GENOMIC DNA]</scope>
    <source>
        <strain evidence="3 4">BW863</strain>
    </source>
</reference>
<dbReference type="Gene3D" id="3.40.50.12370">
    <property type="match status" value="1"/>
</dbReference>
<name>A0A3D9YUX0_9HYPH</name>
<feature type="domain" description="UspA" evidence="2">
    <location>
        <begin position="222"/>
        <end position="277"/>
    </location>
</feature>
<dbReference type="CDD" id="cd00293">
    <property type="entry name" value="USP-like"/>
    <property type="match status" value="1"/>
</dbReference>
<evidence type="ECO:0000313" key="4">
    <source>
        <dbReference type="Proteomes" id="UP000256900"/>
    </source>
</evidence>
<protein>
    <submittedName>
        <fullName evidence="3">Nucleotide-binding universal stress UspA family protein</fullName>
    </submittedName>
</protein>
<dbReference type="SUPFAM" id="SSF52402">
    <property type="entry name" value="Adenine nucleotide alpha hydrolases-like"/>
    <property type="match status" value="2"/>
</dbReference>
<dbReference type="Pfam" id="PF00582">
    <property type="entry name" value="Usp"/>
    <property type="match status" value="1"/>
</dbReference>
<dbReference type="Proteomes" id="UP000256900">
    <property type="component" value="Unassembled WGS sequence"/>
</dbReference>
<dbReference type="OrthoDB" id="9804721at2"/>
<dbReference type="PANTHER" id="PTHR46268:SF15">
    <property type="entry name" value="UNIVERSAL STRESS PROTEIN HP_0031"/>
    <property type="match status" value="1"/>
</dbReference>
<proteinExistence type="inferred from homology"/>
<organism evidence="3 4">
    <name type="scientific">Methylovirgula ligni</name>
    <dbReference type="NCBI Taxonomy" id="569860"/>
    <lineage>
        <taxon>Bacteria</taxon>
        <taxon>Pseudomonadati</taxon>
        <taxon>Pseudomonadota</taxon>
        <taxon>Alphaproteobacteria</taxon>
        <taxon>Hyphomicrobiales</taxon>
        <taxon>Beijerinckiaceae</taxon>
        <taxon>Methylovirgula</taxon>
    </lineage>
</organism>
<dbReference type="InterPro" id="IPR006016">
    <property type="entry name" value="UspA"/>
</dbReference>
<evidence type="ECO:0000313" key="3">
    <source>
        <dbReference type="EMBL" id="REF86305.1"/>
    </source>
</evidence>
<dbReference type="EMBL" id="QUMO01000003">
    <property type="protein sequence ID" value="REF86305.1"/>
    <property type="molecule type" value="Genomic_DNA"/>
</dbReference>
<sequence length="278" mass="30588">MLKEIMVHFDGGVEDDIRLAHAAKLASFLCGPHIVGLYTNPLPEYAYVLAVQSGLAPIEPIIEAEEQLRKAGDATIHELTQKLAKITVPGTMLRLDVGASQMVGRSVAEAHWADIFMASVPYQRQPVLYWDSLVEAVMFESGHGIYLIPAASRTPPELDNILIAWKPTREAARAISEALPLLKAARNIRLVAIDPDADAPETPRILEYFRHHGVDVEVLALGSEQKSVPEILLREAHAINAGLIVMGAYGHSRWREWILGGATREIIEKSDIPLLLAH</sequence>
<evidence type="ECO:0000259" key="2">
    <source>
        <dbReference type="Pfam" id="PF00582"/>
    </source>
</evidence>
<dbReference type="PANTHER" id="PTHR46268">
    <property type="entry name" value="STRESS RESPONSE PROTEIN NHAX"/>
    <property type="match status" value="1"/>
</dbReference>
<gene>
    <name evidence="3" type="ORF">DES32_2356</name>
</gene>
<dbReference type="AlphaFoldDB" id="A0A3D9YUX0"/>
<evidence type="ECO:0000256" key="1">
    <source>
        <dbReference type="ARBA" id="ARBA00008791"/>
    </source>
</evidence>
<comment type="similarity">
    <text evidence="1">Belongs to the universal stress protein A family.</text>
</comment>